<dbReference type="OrthoDB" id="2430255at2759"/>
<organism evidence="1 2">
    <name type="scientific">Glomus cerebriforme</name>
    <dbReference type="NCBI Taxonomy" id="658196"/>
    <lineage>
        <taxon>Eukaryota</taxon>
        <taxon>Fungi</taxon>
        <taxon>Fungi incertae sedis</taxon>
        <taxon>Mucoromycota</taxon>
        <taxon>Glomeromycotina</taxon>
        <taxon>Glomeromycetes</taxon>
        <taxon>Glomerales</taxon>
        <taxon>Glomeraceae</taxon>
        <taxon>Glomus</taxon>
    </lineage>
</organism>
<dbReference type="Proteomes" id="UP000265703">
    <property type="component" value="Unassembled WGS sequence"/>
</dbReference>
<dbReference type="EMBL" id="QKYT01000414">
    <property type="protein sequence ID" value="RIA85620.1"/>
    <property type="molecule type" value="Genomic_DNA"/>
</dbReference>
<evidence type="ECO:0000313" key="2">
    <source>
        <dbReference type="Proteomes" id="UP000265703"/>
    </source>
</evidence>
<evidence type="ECO:0000313" key="1">
    <source>
        <dbReference type="EMBL" id="RIA85620.1"/>
    </source>
</evidence>
<gene>
    <name evidence="1" type="ORF">C1645_830516</name>
</gene>
<protein>
    <submittedName>
        <fullName evidence="1">Uncharacterized protein</fullName>
    </submittedName>
</protein>
<accession>A0A397SHA2</accession>
<keyword evidence="2" id="KW-1185">Reference proteome</keyword>
<sequence>MSNFGKDDRPPHKFTPYIILLPKDSENVRNQELLGSVFVLPSGKTLIWKAINISEERGRMINIIPKIESMLEELTTLNISIGAIVSDSALSYATTRKRDFANSKTNNALPIQDNVDELIDCETGLDDHHEMQETISTVEQWNKQLNEWYEILEQEKITQTEEEKDLLVNSRIINNNELLESCVHSAVDENAKWDL</sequence>
<reference evidence="1 2" key="1">
    <citation type="submission" date="2018-06" db="EMBL/GenBank/DDBJ databases">
        <title>Comparative genomics reveals the genomic features of Rhizophagus irregularis, R. cerebriforme, R. diaphanum and Gigaspora rosea, and their symbiotic lifestyle signature.</title>
        <authorList>
            <person name="Morin E."/>
            <person name="San Clemente H."/>
            <person name="Chen E.C.H."/>
            <person name="De La Providencia I."/>
            <person name="Hainaut M."/>
            <person name="Kuo A."/>
            <person name="Kohler A."/>
            <person name="Murat C."/>
            <person name="Tang N."/>
            <person name="Roy S."/>
            <person name="Loubradou J."/>
            <person name="Henrissat B."/>
            <person name="Grigoriev I.V."/>
            <person name="Corradi N."/>
            <person name="Roux C."/>
            <person name="Martin F.M."/>
        </authorList>
    </citation>
    <scope>NUCLEOTIDE SEQUENCE [LARGE SCALE GENOMIC DNA]</scope>
    <source>
        <strain evidence="1 2">DAOM 227022</strain>
    </source>
</reference>
<dbReference type="AlphaFoldDB" id="A0A397SHA2"/>
<name>A0A397SHA2_9GLOM</name>
<comment type="caution">
    <text evidence="1">The sequence shown here is derived from an EMBL/GenBank/DDBJ whole genome shotgun (WGS) entry which is preliminary data.</text>
</comment>
<dbReference type="STRING" id="658196.A0A397SHA2"/>
<proteinExistence type="predicted"/>